<dbReference type="EMBL" id="CP092625">
    <property type="protein sequence ID" value="UMM40926.1"/>
    <property type="molecule type" value="Genomic_DNA"/>
</dbReference>
<dbReference type="Proteomes" id="UP000829354">
    <property type="component" value="Chromosome X"/>
</dbReference>
<evidence type="ECO:0000256" key="1">
    <source>
        <dbReference type="SAM" id="SignalP"/>
    </source>
</evidence>
<feature type="chain" id="PRO_5042054877" evidence="1">
    <location>
        <begin position="19"/>
        <end position="221"/>
    </location>
</feature>
<dbReference type="AlphaFoldDB" id="A0AAE9JQT5"/>
<gene>
    <name evidence="2" type="ORF">L5515_017411</name>
</gene>
<reference evidence="2 3" key="1">
    <citation type="submission" date="2022-04" db="EMBL/GenBank/DDBJ databases">
        <title>Chromosome-level reference genomes for two strains of Caenorhabditis briggsae: an improved platform for comparative genomics.</title>
        <authorList>
            <person name="Stevens L."/>
            <person name="Andersen E."/>
        </authorList>
    </citation>
    <scope>NUCLEOTIDE SEQUENCE [LARGE SCALE GENOMIC DNA]</scope>
    <source>
        <strain evidence="2">VX34</strain>
        <tissue evidence="2">Whole-organism</tissue>
    </source>
</reference>
<evidence type="ECO:0000313" key="2">
    <source>
        <dbReference type="EMBL" id="UMM40926.1"/>
    </source>
</evidence>
<protein>
    <submittedName>
        <fullName evidence="2">Uncharacterized protein</fullName>
    </submittedName>
</protein>
<keyword evidence="3" id="KW-1185">Reference proteome</keyword>
<sequence>MRVVKLLLLLGVLKNVGSVLVPELKSWSEDRYIQCVHCMDYDRSHISLFGCKPRRPILCNGNACFMRFHKEFERPSVMYTSGCLNLTLAEMETIAHAQKHSNETGNKNGSLLCEIAEKSDTCICSNMDKCNFINLSPDFSEYNRTPILKNVKIDEINHMKMFLPHEYRRLTTYRQYQQQSTIRVSHFWLIPIRKRKWNRHTSDTHSFGHSEHNFQQFSLKF</sequence>
<keyword evidence="1" id="KW-0732">Signal</keyword>
<evidence type="ECO:0000313" key="3">
    <source>
        <dbReference type="Proteomes" id="UP000829354"/>
    </source>
</evidence>
<proteinExistence type="predicted"/>
<organism evidence="2 3">
    <name type="scientific">Caenorhabditis briggsae</name>
    <dbReference type="NCBI Taxonomy" id="6238"/>
    <lineage>
        <taxon>Eukaryota</taxon>
        <taxon>Metazoa</taxon>
        <taxon>Ecdysozoa</taxon>
        <taxon>Nematoda</taxon>
        <taxon>Chromadorea</taxon>
        <taxon>Rhabditida</taxon>
        <taxon>Rhabditina</taxon>
        <taxon>Rhabditomorpha</taxon>
        <taxon>Rhabditoidea</taxon>
        <taxon>Rhabditidae</taxon>
        <taxon>Peloderinae</taxon>
        <taxon>Caenorhabditis</taxon>
    </lineage>
</organism>
<name>A0AAE9JQT5_CAEBR</name>
<feature type="signal peptide" evidence="1">
    <location>
        <begin position="1"/>
        <end position="18"/>
    </location>
</feature>
<accession>A0AAE9JQT5</accession>